<protein>
    <submittedName>
        <fullName evidence="1">Uncharacterized protein</fullName>
    </submittedName>
</protein>
<gene>
    <name evidence="1" type="ORF">KHA97_00140</name>
</gene>
<keyword evidence="2" id="KW-1185">Reference proteome</keyword>
<dbReference type="EMBL" id="JAGYPG010000001">
    <property type="protein sequence ID" value="MBS4193476.1"/>
    <property type="molecule type" value="Genomic_DNA"/>
</dbReference>
<evidence type="ECO:0000313" key="1">
    <source>
        <dbReference type="EMBL" id="MBS4193476.1"/>
    </source>
</evidence>
<organism evidence="1 2">
    <name type="scientific">Lederbergia citri</name>
    <dbReference type="NCBI Taxonomy" id="2833580"/>
    <lineage>
        <taxon>Bacteria</taxon>
        <taxon>Bacillati</taxon>
        <taxon>Bacillota</taxon>
        <taxon>Bacilli</taxon>
        <taxon>Bacillales</taxon>
        <taxon>Bacillaceae</taxon>
        <taxon>Lederbergia</taxon>
    </lineage>
</organism>
<sequence>MRPVIIRMWDLNEAPDDQIIDTDACILSDKTAVSVDELGITFYYFNRSIGEDEEVLEYSETKRFELLADRNNFPAINVMELATMTIADLAEYLR</sequence>
<evidence type="ECO:0000313" key="2">
    <source>
        <dbReference type="Proteomes" id="UP000681414"/>
    </source>
</evidence>
<proteinExistence type="predicted"/>
<name>A0A942YGG0_9BACI</name>
<dbReference type="RefSeq" id="WP_213122779.1">
    <property type="nucleotide sequence ID" value="NZ_JAGYPG010000001.1"/>
</dbReference>
<reference evidence="1 2" key="1">
    <citation type="submission" date="2021-05" db="EMBL/GenBank/DDBJ databases">
        <title>Novel Bacillus species.</title>
        <authorList>
            <person name="Liu G."/>
        </authorList>
    </citation>
    <scope>NUCLEOTIDE SEQUENCE [LARGE SCALE GENOMIC DNA]</scope>
    <source>
        <strain evidence="2">FJAT-49780</strain>
    </source>
</reference>
<comment type="caution">
    <text evidence="1">The sequence shown here is derived from an EMBL/GenBank/DDBJ whole genome shotgun (WGS) entry which is preliminary data.</text>
</comment>
<accession>A0A942YGG0</accession>
<dbReference type="AlphaFoldDB" id="A0A942YGG0"/>
<dbReference type="Proteomes" id="UP000681414">
    <property type="component" value="Unassembled WGS sequence"/>
</dbReference>